<evidence type="ECO:0000313" key="1">
    <source>
        <dbReference type="EMBL" id="TBU05936.1"/>
    </source>
</evidence>
<accession>A0A4Q9LEB9</accession>
<dbReference type="AlphaFoldDB" id="A0A4Q9LEB9"/>
<name>A0A4Q9LEB9_9MICR</name>
<evidence type="ECO:0000313" key="2">
    <source>
        <dbReference type="Proteomes" id="UP000293045"/>
    </source>
</evidence>
<reference evidence="1 2" key="1">
    <citation type="submission" date="2017-12" db="EMBL/GenBank/DDBJ databases">
        <authorList>
            <person name="Pombert J.-F."/>
            <person name="Haag K.L."/>
            <person name="Ebert D."/>
        </authorList>
    </citation>
    <scope>NUCLEOTIDE SEQUENCE [LARGE SCALE GENOMIC DNA]</scope>
    <source>
        <strain evidence="1">IL-BN-2</strain>
    </source>
</reference>
<proteinExistence type="predicted"/>
<dbReference type="VEuPathDB" id="MicrosporidiaDB:CWI36_1283p0010"/>
<comment type="caution">
    <text evidence="1">The sequence shown here is derived from an EMBL/GenBank/DDBJ whole genome shotgun (WGS) entry which is preliminary data.</text>
</comment>
<dbReference type="Proteomes" id="UP000293045">
    <property type="component" value="Unassembled WGS sequence"/>
</dbReference>
<dbReference type="VEuPathDB" id="MicrosporidiaDB:CWI39_0591p0010"/>
<sequence>MTVTESSIECNTISRLTSRMASVLRFVMLLAGSNAVASVPEDEGMVSPKQTGLLVGGVMEVQEILDNEYAEIRVEIGIKTDVKIRNNRPDMFILDKKKNKITLIKVGITFQDLLKIVETEKLGNMVCQPMS</sequence>
<protein>
    <submittedName>
        <fullName evidence="1">Uncharacterized protein</fullName>
    </submittedName>
</protein>
<organism evidence="1 2">
    <name type="scientific">Hamiltosporidium magnivora</name>
    <dbReference type="NCBI Taxonomy" id="148818"/>
    <lineage>
        <taxon>Eukaryota</taxon>
        <taxon>Fungi</taxon>
        <taxon>Fungi incertae sedis</taxon>
        <taxon>Microsporidia</taxon>
        <taxon>Dubosqiidae</taxon>
        <taxon>Hamiltosporidium</taxon>
    </lineage>
</organism>
<dbReference type="EMBL" id="PIXR01000591">
    <property type="protein sequence ID" value="TBU05936.1"/>
    <property type="molecule type" value="Genomic_DNA"/>
</dbReference>
<gene>
    <name evidence="1" type="ORF">CWI39_0591p0010</name>
</gene>